<reference evidence="1 2" key="1">
    <citation type="submission" date="2016-05" db="EMBL/GenBank/DDBJ databases">
        <title>Genome Sequence of Pseudomonas citronellolis Strain SJTE-3, an Estrogens and Persistent Organic Pollutants degradation strain.</title>
        <authorList>
            <person name="Liang R."/>
        </authorList>
    </citation>
    <scope>NUCLEOTIDE SEQUENCE [LARGE SCALE GENOMIC DNA]</scope>
    <source>
        <strain evidence="1 2">SJTE-3</strain>
        <plasmid evidence="2">Plasmid prbl16</plasmid>
    </source>
</reference>
<gene>
    <name evidence="1" type="ORF">A9C11_32855</name>
</gene>
<evidence type="ECO:0000313" key="1">
    <source>
        <dbReference type="EMBL" id="ANI18845.1"/>
    </source>
</evidence>
<geneLocation type="plasmid" evidence="2">
    <name>prbl16</name>
</geneLocation>
<evidence type="ECO:0000313" key="2">
    <source>
        <dbReference type="Proteomes" id="UP000077748"/>
    </source>
</evidence>
<dbReference type="RefSeq" id="WP_010792843.1">
    <property type="nucleotide sequence ID" value="NZ_CP015879.1"/>
</dbReference>
<accession>A0A1A9KMT5</accession>
<keyword evidence="1" id="KW-0614">Plasmid</keyword>
<protein>
    <submittedName>
        <fullName evidence="1">Uncharacterized protein</fullName>
    </submittedName>
</protein>
<dbReference type="Proteomes" id="UP000077748">
    <property type="component" value="Plasmid pRBL16"/>
</dbReference>
<sequence length="748" mass="82254">MSFIPSPSKSGGRTEAHATPQAMGLAMNGYEIRNALEFLAPERTPEQMSHRLVIELHSEAQEIRCPESGLYARHERFPEDIAIYLVDHEPAQVLPTQGMAPYDKDDPDADDQPRNVPSLVLNGYQLLNAIEFLAPDNTPEQFEQTLVIELHEQDEDFPMAGLYAYHEECPEEGAILLLDHQEGVPAGGGKEDTYETKIAKTLELVKQAADAIQVFTGHDSGANLRHHYGEKWWEKLDDLRDKLRAIGKSLPLAHSDQLLALDKQCRDDVGRALGLIPSEDRGFAWSYLLAAIKKVVGSHVLSSIKTAVEQAGAHEAVQDQRPSDWSRFDPTFVIEYLRESSTFDADLIGKMLEYATRPVEAGQASPTPVLGCDYRGKHFGAPYLDAQCQNGYLWDEDSCDEPGGPLLNGGDIPCPKCNAAEHAEYLRLDEDENTSPVPVGDIELARKLFEEMALIADDEKCIHMLAGALSKAQPLAPRDDILSRMSELESVAKEGRPKKIVVRLKHPDSEPTGCSSLLNYHEPTRQQLITAGIPLSRHTRNPIVSFGMIGCKTTVDGAIEYTWGESQEVLLDKSIPAVDMTRPAWLIPELKPDVVGALLLGGISGSEYGDNDIQVDSKVVERLQAERVTTEDDVVVELVTADQYIRDVAGLQARVDLFDRLAVANKALADSFQAERDTALASQAAQDRVIPANWKIERTGERIIVQHQHNGAGYAASREGKSGIAESVLFLLASDLVGDGVVAQEDEA</sequence>
<name>A0A1A9KMT5_9PSED</name>
<proteinExistence type="predicted"/>
<dbReference type="EMBL" id="CP015879">
    <property type="protein sequence ID" value="ANI18845.1"/>
    <property type="molecule type" value="Genomic_DNA"/>
</dbReference>
<dbReference type="AlphaFoldDB" id="A0A1A9KMT5"/>
<organism evidence="1 2">
    <name type="scientific">Pseudomonas citronellolis</name>
    <dbReference type="NCBI Taxonomy" id="53408"/>
    <lineage>
        <taxon>Bacteria</taxon>
        <taxon>Pseudomonadati</taxon>
        <taxon>Pseudomonadota</taxon>
        <taxon>Gammaproteobacteria</taxon>
        <taxon>Pseudomonadales</taxon>
        <taxon>Pseudomonadaceae</taxon>
        <taxon>Pseudomonas</taxon>
    </lineage>
</organism>